<dbReference type="EMBL" id="MU069582">
    <property type="protein sequence ID" value="KAF5838348.1"/>
    <property type="molecule type" value="Genomic_DNA"/>
</dbReference>
<keyword evidence="2" id="KW-1185">Reference proteome</keyword>
<name>A0ABQ7GUS8_DUNSA</name>
<accession>A0ABQ7GUS8</accession>
<comment type="caution">
    <text evidence="1">The sequence shown here is derived from an EMBL/GenBank/DDBJ whole genome shotgun (WGS) entry which is preliminary data.</text>
</comment>
<sequence>MKPFPFLHRCKVHRLPSWAGGVQATSTLSSQAHCPQVREHYSQAQTAPCRHGQPCNPSPPHHRWSVVKQTALVG</sequence>
<dbReference type="Proteomes" id="UP000815325">
    <property type="component" value="Unassembled WGS sequence"/>
</dbReference>
<evidence type="ECO:0000313" key="1">
    <source>
        <dbReference type="EMBL" id="KAF5838348.1"/>
    </source>
</evidence>
<gene>
    <name evidence="1" type="ORF">DUNSADRAFT_3019</name>
</gene>
<organism evidence="1 2">
    <name type="scientific">Dunaliella salina</name>
    <name type="common">Green alga</name>
    <name type="synonym">Protococcus salinus</name>
    <dbReference type="NCBI Taxonomy" id="3046"/>
    <lineage>
        <taxon>Eukaryota</taxon>
        <taxon>Viridiplantae</taxon>
        <taxon>Chlorophyta</taxon>
        <taxon>core chlorophytes</taxon>
        <taxon>Chlorophyceae</taxon>
        <taxon>CS clade</taxon>
        <taxon>Chlamydomonadales</taxon>
        <taxon>Dunaliellaceae</taxon>
        <taxon>Dunaliella</taxon>
    </lineage>
</organism>
<evidence type="ECO:0008006" key="3">
    <source>
        <dbReference type="Google" id="ProtNLM"/>
    </source>
</evidence>
<reference evidence="1" key="1">
    <citation type="submission" date="2017-08" db="EMBL/GenBank/DDBJ databases">
        <authorList>
            <person name="Polle J.E."/>
            <person name="Barry K."/>
            <person name="Cushman J."/>
            <person name="Schmutz J."/>
            <person name="Tran D."/>
            <person name="Hathwaick L.T."/>
            <person name="Yim W.C."/>
            <person name="Jenkins J."/>
            <person name="Mckie-Krisberg Z.M."/>
            <person name="Prochnik S."/>
            <person name="Lindquist E."/>
            <person name="Dockter R.B."/>
            <person name="Adam C."/>
            <person name="Molina H."/>
            <person name="Bunkerborg J."/>
            <person name="Jin E."/>
            <person name="Buchheim M."/>
            <person name="Magnuson J."/>
        </authorList>
    </citation>
    <scope>NUCLEOTIDE SEQUENCE</scope>
    <source>
        <strain evidence="1">CCAP 19/18</strain>
    </source>
</reference>
<protein>
    <recommendedName>
        <fullName evidence="3">Encoded protein</fullName>
    </recommendedName>
</protein>
<proteinExistence type="predicted"/>
<evidence type="ECO:0000313" key="2">
    <source>
        <dbReference type="Proteomes" id="UP000815325"/>
    </source>
</evidence>